<evidence type="ECO:0000313" key="2">
    <source>
        <dbReference type="EMBL" id="ACK54627.1"/>
    </source>
</evidence>
<dbReference type="eggNOG" id="COG3501">
    <property type="taxonomic scope" value="Bacteria"/>
</dbReference>
<dbReference type="SUPFAM" id="SSF69255">
    <property type="entry name" value="gp5 N-terminal domain-like"/>
    <property type="match status" value="1"/>
</dbReference>
<evidence type="ECO:0000259" key="1">
    <source>
        <dbReference type="Pfam" id="PF04717"/>
    </source>
</evidence>
<dbReference type="EMBL" id="CP001281">
    <property type="protein sequence ID" value="ACK54627.1"/>
    <property type="molecule type" value="Genomic_DNA"/>
</dbReference>
<dbReference type="Proteomes" id="UP000321192">
    <property type="component" value="Unassembled WGS sequence"/>
</dbReference>
<protein>
    <submittedName>
        <fullName evidence="3">VgrG protein</fullName>
    </submittedName>
</protein>
<dbReference type="RefSeq" id="WP_004323175.1">
    <property type="nucleotide sequence ID" value="NC_011662.2"/>
</dbReference>
<dbReference type="KEGG" id="tmz:Tmz1t_1875"/>
<evidence type="ECO:0000313" key="4">
    <source>
        <dbReference type="Proteomes" id="UP000002186"/>
    </source>
</evidence>
<reference evidence="3 5" key="3">
    <citation type="submission" date="2018-09" db="EMBL/GenBank/DDBJ databases">
        <title>Metagenome Assembled Genomes from an Advanced Water Purification Facility.</title>
        <authorList>
            <person name="Stamps B.W."/>
            <person name="Spear J.R."/>
        </authorList>
    </citation>
    <scope>NUCLEOTIDE SEQUENCE [LARGE SCALE GENOMIC DNA]</scope>
    <source>
        <strain evidence="3">Bin_27_1</strain>
    </source>
</reference>
<sequence>MSRHSPGPLQELHLGVVLDNDDPEDRGRVKLHLAATGLETWAAVMVPSAGGGYGVSLLPRVGEQVVVAFVGPDLPIVLGAVWSGGASQPEDARPVDERYLVQSPAGLKVLLDDRQPSVTIETPAGNRLVITDQGGGKVTIEQGGERVDIAPGTVKLTGSGIVSIEAAQVTISAGLVKVDAGLSKFSGVVQCDTLISNAVVSTSYSPGAGNLW</sequence>
<dbReference type="Proteomes" id="UP000002186">
    <property type="component" value="Chromosome"/>
</dbReference>
<dbReference type="HOGENOM" id="CLU_019505_1_1_4"/>
<dbReference type="EMBL" id="SSFD01000071">
    <property type="protein sequence ID" value="TXH88429.1"/>
    <property type="molecule type" value="Genomic_DNA"/>
</dbReference>
<reference evidence="2 4" key="2">
    <citation type="journal article" date="2012" name="Stand. Genomic Sci.">
        <title>Complete genome sequence of Thauera aminoaromatica strain MZ1T.</title>
        <authorList>
            <person name="Jiang K."/>
            <person name="Sanseverino J."/>
            <person name="Chauhan A."/>
            <person name="Lucas S."/>
            <person name="Copeland A."/>
            <person name="Lapidus A."/>
            <person name="Del Rio T.G."/>
            <person name="Dalin E."/>
            <person name="Tice H."/>
            <person name="Bruce D."/>
            <person name="Goodwin L."/>
            <person name="Pitluck S."/>
            <person name="Sims D."/>
            <person name="Brettin T."/>
            <person name="Detter J.C."/>
            <person name="Han C."/>
            <person name="Chang Y.J."/>
            <person name="Larimer F."/>
            <person name="Land M."/>
            <person name="Hauser L."/>
            <person name="Kyrpides N.C."/>
            <person name="Mikhailova N."/>
            <person name="Moser S."/>
            <person name="Jegier P."/>
            <person name="Close D."/>
            <person name="Debruyn J.M."/>
            <person name="Wang Y."/>
            <person name="Layton A.C."/>
            <person name="Allen M.S."/>
            <person name="Sayler G.S."/>
        </authorList>
    </citation>
    <scope>NUCLEOTIDE SEQUENCE [LARGE SCALE GENOMIC DNA]</scope>
    <source>
        <strain evidence="2 4">MZ1T</strain>
    </source>
</reference>
<accession>A0A5C7SXI0</accession>
<dbReference type="Pfam" id="PF04717">
    <property type="entry name" value="Phage_base_V"/>
    <property type="match status" value="1"/>
</dbReference>
<keyword evidence="4" id="KW-1185">Reference proteome</keyword>
<dbReference type="OrthoDB" id="1907165at2"/>
<evidence type="ECO:0000313" key="5">
    <source>
        <dbReference type="Proteomes" id="UP000321192"/>
    </source>
</evidence>
<dbReference type="InterPro" id="IPR037026">
    <property type="entry name" value="Vgr_OB-fold_dom_sf"/>
</dbReference>
<dbReference type="AlphaFoldDB" id="C4ZMB3"/>
<dbReference type="Gene3D" id="2.40.50.230">
    <property type="entry name" value="Gp5 N-terminal domain"/>
    <property type="match status" value="1"/>
</dbReference>
<dbReference type="STRING" id="85643.Tmz1t_1875"/>
<accession>C4ZMB3</accession>
<organism evidence="2 4">
    <name type="scientific">Thauera aminoaromatica</name>
    <dbReference type="NCBI Taxonomy" id="164330"/>
    <lineage>
        <taxon>Bacteria</taxon>
        <taxon>Pseudomonadati</taxon>
        <taxon>Pseudomonadota</taxon>
        <taxon>Betaproteobacteria</taxon>
        <taxon>Rhodocyclales</taxon>
        <taxon>Zoogloeaceae</taxon>
        <taxon>Thauera</taxon>
    </lineage>
</organism>
<evidence type="ECO:0000313" key="3">
    <source>
        <dbReference type="EMBL" id="TXH88429.1"/>
    </source>
</evidence>
<feature type="domain" description="Gp5/Type VI secretion system Vgr protein OB-fold" evidence="1">
    <location>
        <begin position="14"/>
        <end position="82"/>
    </location>
</feature>
<gene>
    <name evidence="2" type="ordered locus">Tmz1t_1875</name>
    <name evidence="3" type="ORF">E6Q80_05215</name>
</gene>
<reference evidence="4" key="1">
    <citation type="submission" date="2009-05" db="EMBL/GenBank/DDBJ databases">
        <title>Complete sequence of chromosome of Thauera sp. MZ1T.</title>
        <authorList>
            <consortium name="US DOE Joint Genome Institute"/>
            <person name="Lucas S."/>
            <person name="Copeland A."/>
            <person name="Lapidus A."/>
            <person name="Glavina del Rio T."/>
            <person name="Dalin E."/>
            <person name="Tice H."/>
            <person name="Bruce D."/>
            <person name="Goodwin L."/>
            <person name="Pitluck S."/>
            <person name="Sims D."/>
            <person name="Brettin T."/>
            <person name="Detter J.C."/>
            <person name="Han C."/>
            <person name="Larimer F."/>
            <person name="Land M."/>
            <person name="Hauser L."/>
            <person name="Kyrpides N."/>
            <person name="Mikhailova N."/>
            <person name="Sayler G.S."/>
        </authorList>
    </citation>
    <scope>NUCLEOTIDE SEQUENCE [LARGE SCALE GENOMIC DNA]</scope>
    <source>
        <strain evidence="4">MZ1T</strain>
    </source>
</reference>
<dbReference type="InterPro" id="IPR006531">
    <property type="entry name" value="Gp5/Vgr_OB"/>
</dbReference>
<name>C4ZMB3_THASP</name>
<proteinExistence type="predicted"/>